<reference evidence="2 3" key="1">
    <citation type="journal article" date="2017" name="BMC Genomics">
        <title>Genome sequencing of 39 Akkermansia muciniphila isolates reveals its population structure, genomic and functional diverisity, and global distribution in mammalian gut microbiotas.</title>
        <authorList>
            <person name="Guo X."/>
            <person name="Li S."/>
            <person name="Zhang J."/>
            <person name="Wu F."/>
            <person name="Li X."/>
            <person name="Wu D."/>
            <person name="Zhang M."/>
            <person name="Ou Z."/>
            <person name="Jie Z."/>
            <person name="Yan Q."/>
            <person name="Li P."/>
            <person name="Yi J."/>
            <person name="Peng Y."/>
        </authorList>
    </citation>
    <scope>NUCLEOTIDE SEQUENCE [LARGE SCALE GENOMIC DNA]</scope>
    <source>
        <strain evidence="2 3">GP24</strain>
    </source>
</reference>
<dbReference type="OrthoDB" id="9814067at2"/>
<evidence type="ECO:0000313" key="2">
    <source>
        <dbReference type="EMBL" id="PNC17286.1"/>
    </source>
</evidence>
<dbReference type="PANTHER" id="PTHR34322:SF2">
    <property type="entry name" value="TRANSPOSASE IS200-LIKE DOMAIN-CONTAINING PROTEIN"/>
    <property type="match status" value="1"/>
</dbReference>
<dbReference type="AlphaFoldDB" id="A0A2N8HBN6"/>
<dbReference type="Pfam" id="PF01797">
    <property type="entry name" value="Y1_Tnp"/>
    <property type="match status" value="1"/>
</dbReference>
<accession>A0A2N8HBN6</accession>
<evidence type="ECO:0000313" key="3">
    <source>
        <dbReference type="Proteomes" id="UP000236000"/>
    </source>
</evidence>
<dbReference type="SMART" id="SM01321">
    <property type="entry name" value="Y1_Tnp"/>
    <property type="match status" value="1"/>
</dbReference>
<comment type="caution">
    <text evidence="2">The sequence shown here is derived from an EMBL/GenBank/DDBJ whole genome shotgun (WGS) entry which is preliminary data.</text>
</comment>
<dbReference type="RefSeq" id="WP_102715693.1">
    <property type="nucleotide sequence ID" value="NZ_CABMLK010000003.1"/>
</dbReference>
<dbReference type="GO" id="GO:0004803">
    <property type="term" value="F:transposase activity"/>
    <property type="evidence" value="ECO:0007669"/>
    <property type="project" value="InterPro"/>
</dbReference>
<name>A0A2N8HBN6_9BACT</name>
<dbReference type="PANTHER" id="PTHR34322">
    <property type="entry name" value="TRANSPOSASE, Y1_TNP DOMAIN-CONTAINING"/>
    <property type="match status" value="1"/>
</dbReference>
<dbReference type="Proteomes" id="UP000236000">
    <property type="component" value="Unassembled WGS sequence"/>
</dbReference>
<dbReference type="InterPro" id="IPR036515">
    <property type="entry name" value="Transposase_17_sf"/>
</dbReference>
<dbReference type="GO" id="GO:0003677">
    <property type="term" value="F:DNA binding"/>
    <property type="evidence" value="ECO:0007669"/>
    <property type="project" value="InterPro"/>
</dbReference>
<evidence type="ECO:0000259" key="1">
    <source>
        <dbReference type="SMART" id="SM01321"/>
    </source>
</evidence>
<proteinExistence type="predicted"/>
<dbReference type="EMBL" id="PJKA01000013">
    <property type="protein sequence ID" value="PNC17286.1"/>
    <property type="molecule type" value="Genomic_DNA"/>
</dbReference>
<dbReference type="GO" id="GO:0006313">
    <property type="term" value="P:DNA transposition"/>
    <property type="evidence" value="ECO:0007669"/>
    <property type="project" value="InterPro"/>
</dbReference>
<dbReference type="InterPro" id="IPR002686">
    <property type="entry name" value="Transposase_17"/>
</dbReference>
<feature type="domain" description="Transposase IS200-like" evidence="1">
    <location>
        <begin position="9"/>
        <end position="125"/>
    </location>
</feature>
<dbReference type="Gene3D" id="3.30.70.1290">
    <property type="entry name" value="Transposase IS200-like"/>
    <property type="match status" value="1"/>
</dbReference>
<protein>
    <recommendedName>
        <fullName evidence="1">Transposase IS200-like domain-containing protein</fullName>
    </recommendedName>
</protein>
<sequence>MSRTLRIEYPGAVYHVQSEGNRGDAIYLDDEDREIFLRTFHEAARRSGWTVYAYALMANHYHILFQTARANLVDGMKWLQTAYTQRFNARHRMRGHLFAGRYHAMVVEAENAHYFSTIIDYIHLNPARSGLARRHTFLSGCKWTSLPAWLDAPAKRPKWIHPERGLVCFGCDDTDDGRQKYLNHLMGRFEAERMDERSLLPAGHVGPGTVQRGWCYGSSAFRARLVGELPRLARRKPVTTGMRASEIGEYQAEIIVKNGLKAFGLSEEDLLVTPYSHSSKLIIALAVRQSTLVPYAWISNRLHMGIPKSMGTLLHRAKKMAETDLKTRAWIERLTA</sequence>
<gene>
    <name evidence="2" type="ORF">CXU22_11775</name>
</gene>
<dbReference type="SUPFAM" id="SSF143422">
    <property type="entry name" value="Transposase IS200-like"/>
    <property type="match status" value="1"/>
</dbReference>
<organism evidence="2 3">
    <name type="scientific">Akkermansia muciniphila</name>
    <dbReference type="NCBI Taxonomy" id="239935"/>
    <lineage>
        <taxon>Bacteria</taxon>
        <taxon>Pseudomonadati</taxon>
        <taxon>Verrucomicrobiota</taxon>
        <taxon>Verrucomicrobiia</taxon>
        <taxon>Verrucomicrobiales</taxon>
        <taxon>Akkermansiaceae</taxon>
        <taxon>Akkermansia</taxon>
    </lineage>
</organism>